<feature type="binding site" evidence="6">
    <location>
        <position position="340"/>
    </location>
    <ligand>
        <name>Zn(2+)</name>
        <dbReference type="ChEBI" id="CHEBI:29105"/>
    </ligand>
</feature>
<dbReference type="HAMAP" id="MF_01871">
    <property type="entry name" value="DabA"/>
    <property type="match status" value="1"/>
</dbReference>
<evidence type="ECO:0000256" key="1">
    <source>
        <dbReference type="ARBA" id="ARBA00022448"/>
    </source>
</evidence>
<dbReference type="GO" id="GO:0008270">
    <property type="term" value="F:zinc ion binding"/>
    <property type="evidence" value="ECO:0007669"/>
    <property type="project" value="UniProtKB-UniRule"/>
</dbReference>
<dbReference type="RefSeq" id="WP_122114540.1">
    <property type="nucleotide sequence ID" value="NZ_QOKZ01000023.1"/>
</dbReference>
<gene>
    <name evidence="6" type="primary">dabA</name>
    <name evidence="7" type="ORF">C9E81_22215</name>
</gene>
<keyword evidence="5 6" id="KW-0472">Membrane</keyword>
<evidence type="ECO:0000313" key="8">
    <source>
        <dbReference type="Proteomes" id="UP000273516"/>
    </source>
</evidence>
<feature type="binding site" evidence="6">
    <location>
        <position position="338"/>
    </location>
    <ligand>
        <name>Zn(2+)</name>
        <dbReference type="ChEBI" id="CHEBI:29105"/>
    </ligand>
</feature>
<keyword evidence="8" id="KW-1185">Reference proteome</keyword>
<organism evidence="7 8">
    <name type="scientific">Paracoccus alkanivorans</name>
    <dbReference type="NCBI Taxonomy" id="2116655"/>
    <lineage>
        <taxon>Bacteria</taxon>
        <taxon>Pseudomonadati</taxon>
        <taxon>Pseudomonadota</taxon>
        <taxon>Alphaproteobacteria</taxon>
        <taxon>Rhodobacterales</taxon>
        <taxon>Paracoccaceae</taxon>
        <taxon>Paracoccus</taxon>
    </lineage>
</organism>
<comment type="cofactor">
    <cofactor evidence="6">
        <name>Zn(2+)</name>
        <dbReference type="ChEBI" id="CHEBI:29105"/>
    </cofactor>
</comment>
<comment type="subcellular location">
    <subcellularLocation>
        <location evidence="6">Cell membrane</location>
        <topology evidence="6">Peripheral membrane protein</topology>
    </subcellularLocation>
</comment>
<keyword evidence="3 6" id="KW-0479">Metal-binding</keyword>
<dbReference type="Proteomes" id="UP000273516">
    <property type="component" value="Unassembled WGS sequence"/>
</dbReference>
<dbReference type="Pfam" id="PF10070">
    <property type="entry name" value="DabA"/>
    <property type="match status" value="1"/>
</dbReference>
<evidence type="ECO:0000256" key="4">
    <source>
        <dbReference type="ARBA" id="ARBA00022833"/>
    </source>
</evidence>
<keyword evidence="1 6" id="KW-0813">Transport</keyword>
<comment type="subunit">
    <text evidence="6">Forms a complex with DabB.</text>
</comment>
<accession>A0A3M0M0T1</accession>
<evidence type="ECO:0000256" key="6">
    <source>
        <dbReference type="HAMAP-Rule" id="MF_01871"/>
    </source>
</evidence>
<dbReference type="PANTHER" id="PTHR38344">
    <property type="entry name" value="UPF0753 PROTEIN AQ_863"/>
    <property type="match status" value="1"/>
</dbReference>
<evidence type="ECO:0000256" key="2">
    <source>
        <dbReference type="ARBA" id="ARBA00022475"/>
    </source>
</evidence>
<comment type="caution">
    <text evidence="7">The sequence shown here is derived from an EMBL/GenBank/DDBJ whole genome shotgun (WGS) entry which is preliminary data.</text>
</comment>
<comment type="function">
    <text evidence="6">Part of an energy-coupled inorganic carbon pump.</text>
</comment>
<dbReference type="InterPro" id="IPR018752">
    <property type="entry name" value="DabA"/>
</dbReference>
<reference evidence="7 8" key="1">
    <citation type="submission" date="2018-07" db="EMBL/GenBank/DDBJ databases">
        <authorList>
            <person name="Zhang Y."/>
            <person name="Wang L."/>
            <person name="Ma S."/>
        </authorList>
    </citation>
    <scope>NUCLEOTIDE SEQUENCE [LARGE SCALE GENOMIC DNA]</scope>
    <source>
        <strain evidence="7 8">4-2</strain>
    </source>
</reference>
<dbReference type="OrthoDB" id="9805101at2"/>
<evidence type="ECO:0000313" key="7">
    <source>
        <dbReference type="EMBL" id="RMC29974.1"/>
    </source>
</evidence>
<name>A0A3M0M0T1_9RHOB</name>
<evidence type="ECO:0000256" key="5">
    <source>
        <dbReference type="ARBA" id="ARBA00023136"/>
    </source>
</evidence>
<dbReference type="PANTHER" id="PTHR38344:SF1">
    <property type="entry name" value="INORGANIC CARBON TRANSPORTER SUBUNIT DABA-RELATED"/>
    <property type="match status" value="1"/>
</dbReference>
<evidence type="ECO:0000256" key="3">
    <source>
        <dbReference type="ARBA" id="ARBA00022723"/>
    </source>
</evidence>
<dbReference type="AlphaFoldDB" id="A0A3M0M0T1"/>
<feature type="binding site" evidence="6">
    <location>
        <position position="513"/>
    </location>
    <ligand>
        <name>Zn(2+)</name>
        <dbReference type="ChEBI" id="CHEBI:29105"/>
    </ligand>
</feature>
<keyword evidence="2 6" id="KW-1003">Cell membrane</keyword>
<proteinExistence type="inferred from homology"/>
<dbReference type="EMBL" id="QOKZ01000023">
    <property type="protein sequence ID" value="RMC29974.1"/>
    <property type="molecule type" value="Genomic_DNA"/>
</dbReference>
<comment type="similarity">
    <text evidence="6">Belongs to the inorganic carbon transporter (TC 9.A.2) DabA family.</text>
</comment>
<sequence>MKMEKFSAYTGEQLELIAAAEAAIRAIPPLWPLSSSVAVNPFLGQSDQNLAQVAARLGRVAGLAVTMPRGWFRAQIEAGDITDADLTGALAAALEAGKPDGLPALKSALARDRQKEAALPTVAELAAEVSGIDWPGLMAERIGAWASDYFDRGQALWQTNHGTTAFQSWRAFASRDLTPEIIGLAGFASHVAGGPENPRIALTLACNNLGVQIESAETYFHQLLLGLGGWSQFARYRLWQAELAGDMDATTSDLLTIRLVWEEALFAQYAPRIADRWVESRTAHAAPVVSSPDQIADAILQEAAERAAQRRLAETLATSAEANSEGEENRPALQAAFCIDVRSEVFRRALEATDSGIRTLGFAGFFAVFTKHRCFASDVEELRLPVLLNPSVTSSSGDHDSERDDLAARHTARARRAWGRFKLAAVSSFAFVEATGPIYIGKLVRDALGLNPMPMPNDPKPRFDPDLDLATRIESAETILRAMSLTRGFARVILLAGHGANVVNNPYASGLHCGACGGYSGEVNARLLAGLLNDADVRDGLASKGIRIPADTLFVGALHDTTTDRITLYADDHPCPDHTADLTRARGWLATAGAVTRTERALRLPRAERQGDIDMRSRDWAEVRPEWALAGCKAFIAAPRSRTTGKSLEGRAFLHDYDWMQDKGFGVLELIMTAPVVVASWISLQYYGSTVAPQLFGSGNKLLHNVTGGIGVVEGNGGLLRAGLPWQSVHDGLTNAHEPLRLSVCIEAPREAMGDILKRHAGVRALFDNRWLHLFALDETGRMAWRYAGDLDWTPEAEVVDKPRLKAVE</sequence>
<feature type="binding site" evidence="6">
    <location>
        <position position="498"/>
    </location>
    <ligand>
        <name>Zn(2+)</name>
        <dbReference type="ChEBI" id="CHEBI:29105"/>
    </ligand>
</feature>
<dbReference type="GO" id="GO:0005886">
    <property type="term" value="C:plasma membrane"/>
    <property type="evidence" value="ECO:0007669"/>
    <property type="project" value="UniProtKB-SubCell"/>
</dbReference>
<protein>
    <recommendedName>
        <fullName evidence="6">Probable inorganic carbon transporter subunit DabA</fullName>
    </recommendedName>
</protein>
<keyword evidence="4 6" id="KW-0862">Zinc</keyword>